<name>A0A8T0P0J9_PANVG</name>
<feature type="compositionally biased region" description="Low complexity" evidence="1">
    <location>
        <begin position="102"/>
        <end position="114"/>
    </location>
</feature>
<comment type="caution">
    <text evidence="2">The sequence shown here is derived from an EMBL/GenBank/DDBJ whole genome shotgun (WGS) entry which is preliminary data.</text>
</comment>
<dbReference type="PANTHER" id="PTHR47851">
    <property type="entry name" value="OS06G0588700 PROTEIN-RELATED"/>
    <property type="match status" value="1"/>
</dbReference>
<evidence type="ECO:0000256" key="1">
    <source>
        <dbReference type="SAM" id="MobiDB-lite"/>
    </source>
</evidence>
<accession>A0A8T0P0J9</accession>
<dbReference type="OrthoDB" id="685324at2759"/>
<proteinExistence type="predicted"/>
<keyword evidence="3" id="KW-1185">Reference proteome</keyword>
<evidence type="ECO:0000313" key="3">
    <source>
        <dbReference type="Proteomes" id="UP000823388"/>
    </source>
</evidence>
<protein>
    <submittedName>
        <fullName evidence="2">Uncharacterized protein</fullName>
    </submittedName>
</protein>
<organism evidence="2 3">
    <name type="scientific">Panicum virgatum</name>
    <name type="common">Blackwell switchgrass</name>
    <dbReference type="NCBI Taxonomy" id="38727"/>
    <lineage>
        <taxon>Eukaryota</taxon>
        <taxon>Viridiplantae</taxon>
        <taxon>Streptophyta</taxon>
        <taxon>Embryophyta</taxon>
        <taxon>Tracheophyta</taxon>
        <taxon>Spermatophyta</taxon>
        <taxon>Magnoliopsida</taxon>
        <taxon>Liliopsida</taxon>
        <taxon>Poales</taxon>
        <taxon>Poaceae</taxon>
        <taxon>PACMAD clade</taxon>
        <taxon>Panicoideae</taxon>
        <taxon>Panicodae</taxon>
        <taxon>Paniceae</taxon>
        <taxon>Panicinae</taxon>
        <taxon>Panicum</taxon>
        <taxon>Panicum sect. Hiantes</taxon>
    </lineage>
</organism>
<dbReference type="EMBL" id="CM029053">
    <property type="protein sequence ID" value="KAG2554225.1"/>
    <property type="molecule type" value="Genomic_DNA"/>
</dbReference>
<dbReference type="PANTHER" id="PTHR47851:SF8">
    <property type="entry name" value="NO APICAL MERISTEM-ASSOCIATED C-TERMINAL DOMAIN-CONTAINING PROTEIN"/>
    <property type="match status" value="1"/>
</dbReference>
<evidence type="ECO:0000313" key="2">
    <source>
        <dbReference type="EMBL" id="KAG2554225.1"/>
    </source>
</evidence>
<reference evidence="2" key="1">
    <citation type="submission" date="2020-05" db="EMBL/GenBank/DDBJ databases">
        <title>WGS assembly of Panicum virgatum.</title>
        <authorList>
            <person name="Lovell J.T."/>
            <person name="Jenkins J."/>
            <person name="Shu S."/>
            <person name="Juenger T.E."/>
            <person name="Schmutz J."/>
        </authorList>
    </citation>
    <scope>NUCLEOTIDE SEQUENCE</scope>
    <source>
        <strain evidence="2">AP13</strain>
    </source>
</reference>
<dbReference type="Proteomes" id="UP000823388">
    <property type="component" value="Chromosome 9K"/>
</dbReference>
<feature type="compositionally biased region" description="Acidic residues" evidence="1">
    <location>
        <begin position="71"/>
        <end position="85"/>
    </location>
</feature>
<sequence>MRATGLGRDPVTGCISASDEWWADQNAAMPGCISFKNSVLEHEDMMRIMFEAISVTNETAYIPGTGHAGGEEEEHDDGEDGEADGEGERGAPQVTPSANKRPAPSSGRTTGSPSGKKKKTYRDTLMRRLVETYEKKAQSSNNSATSHVIDHVRDEIGSMLEQVLNDGTEEGSDEHYYATQLLKNKENRDVFITLKTPSGRLNWLRRAWEDRKN</sequence>
<dbReference type="AlphaFoldDB" id="A0A8T0P0J9"/>
<feature type="region of interest" description="Disordered" evidence="1">
    <location>
        <begin position="61"/>
        <end position="123"/>
    </location>
</feature>
<gene>
    <name evidence="2" type="ORF">PVAP13_9KG649000</name>
</gene>